<dbReference type="Proteomes" id="UP000678679">
    <property type="component" value="Chromosome 2"/>
</dbReference>
<keyword evidence="2" id="KW-0732">Signal</keyword>
<sequence>MKKLFLSIVALIAFVTVSNAQTFNVGDTVRYNGNTKKVYVITKSIANGKRFNLKNAKTGNQWDGVSAKKLTTYTVPVVVVSNESTQTVTYDINSKPDALDYAHDYKERKKVWRSLFYVGLGGATIGAAIASAPVVGIGGVVLFIAGMGELHTNPIRNNKDKVQRAPRHLR</sequence>
<evidence type="ECO:0000256" key="1">
    <source>
        <dbReference type="SAM" id="Phobius"/>
    </source>
</evidence>
<evidence type="ECO:0000256" key="2">
    <source>
        <dbReference type="SAM" id="SignalP"/>
    </source>
</evidence>
<dbReference type="RefSeq" id="WP_169661947.1">
    <property type="nucleotide sequence ID" value="NZ_CP076133.1"/>
</dbReference>
<feature type="transmembrane region" description="Helical" evidence="1">
    <location>
        <begin position="115"/>
        <end position="146"/>
    </location>
</feature>
<organism evidence="3 4">
    <name type="scientific">Flammeovirga yaeyamensis</name>
    <dbReference type="NCBI Taxonomy" id="367791"/>
    <lineage>
        <taxon>Bacteria</taxon>
        <taxon>Pseudomonadati</taxon>
        <taxon>Bacteroidota</taxon>
        <taxon>Cytophagia</taxon>
        <taxon>Cytophagales</taxon>
        <taxon>Flammeovirgaceae</taxon>
        <taxon>Flammeovirga</taxon>
    </lineage>
</organism>
<name>A0AAX1ND35_9BACT</name>
<keyword evidence="4" id="KW-1185">Reference proteome</keyword>
<dbReference type="KEGG" id="fya:KMW28_23545"/>
<protein>
    <submittedName>
        <fullName evidence="3">Uncharacterized protein</fullName>
    </submittedName>
</protein>
<dbReference type="AlphaFoldDB" id="A0AAX1ND35"/>
<feature type="chain" id="PRO_5043342854" evidence="2">
    <location>
        <begin position="21"/>
        <end position="170"/>
    </location>
</feature>
<keyword evidence="1" id="KW-1133">Transmembrane helix</keyword>
<evidence type="ECO:0000313" key="4">
    <source>
        <dbReference type="Proteomes" id="UP000678679"/>
    </source>
</evidence>
<keyword evidence="1" id="KW-0472">Membrane</keyword>
<proteinExistence type="predicted"/>
<evidence type="ECO:0000313" key="3">
    <source>
        <dbReference type="EMBL" id="QWG05397.1"/>
    </source>
</evidence>
<keyword evidence="1" id="KW-0812">Transmembrane</keyword>
<reference evidence="3 4" key="1">
    <citation type="submission" date="2021-05" db="EMBL/GenBank/DDBJ databases">
        <title>Comparative genomic studies on the polysaccharide-degrading batcterial strains of the Flammeovirga genus.</title>
        <authorList>
            <person name="Zewei F."/>
            <person name="Zheng Z."/>
            <person name="Yu L."/>
            <person name="Ruyue G."/>
            <person name="Yanhong M."/>
            <person name="Yuanyuan C."/>
            <person name="Jingyan G."/>
            <person name="Wenjun H."/>
        </authorList>
    </citation>
    <scope>NUCLEOTIDE SEQUENCE [LARGE SCALE GENOMIC DNA]</scope>
    <source>
        <strain evidence="3 4">NBRC:100898</strain>
    </source>
</reference>
<gene>
    <name evidence="3" type="ORF">KMW28_23545</name>
</gene>
<feature type="signal peptide" evidence="2">
    <location>
        <begin position="1"/>
        <end position="20"/>
    </location>
</feature>
<dbReference type="EMBL" id="CP076133">
    <property type="protein sequence ID" value="QWG05397.1"/>
    <property type="molecule type" value="Genomic_DNA"/>
</dbReference>
<accession>A0AAX1ND35</accession>